<dbReference type="PROSITE" id="PS00092">
    <property type="entry name" value="N6_MTASE"/>
    <property type="match status" value="1"/>
</dbReference>
<evidence type="ECO:0000256" key="1">
    <source>
        <dbReference type="ARBA" id="ARBA00006594"/>
    </source>
</evidence>
<evidence type="ECO:0000256" key="2">
    <source>
        <dbReference type="ARBA" id="ARBA00022603"/>
    </source>
</evidence>
<dbReference type="PANTHER" id="PTHR13370">
    <property type="entry name" value="RNA METHYLASE-RELATED"/>
    <property type="match status" value="1"/>
</dbReference>
<evidence type="ECO:0000259" key="5">
    <source>
        <dbReference type="Pfam" id="PF01555"/>
    </source>
</evidence>
<dbReference type="InterPro" id="IPR001091">
    <property type="entry name" value="RM_Methyltransferase"/>
</dbReference>
<dbReference type="EMBL" id="LR796383">
    <property type="protein sequence ID" value="CAB4140994.1"/>
    <property type="molecule type" value="Genomic_DNA"/>
</dbReference>
<proteinExistence type="inferred from homology"/>
<dbReference type="GO" id="GO:0009007">
    <property type="term" value="F:site-specific DNA-methyltransferase (adenine-specific) activity"/>
    <property type="evidence" value="ECO:0007669"/>
    <property type="project" value="TreeGrafter"/>
</dbReference>
<evidence type="ECO:0000313" key="6">
    <source>
        <dbReference type="EMBL" id="CAB4140994.1"/>
    </source>
</evidence>
<keyword evidence="2 6" id="KW-0489">Methyltransferase</keyword>
<dbReference type="GO" id="GO:0008170">
    <property type="term" value="F:N-methyltransferase activity"/>
    <property type="evidence" value="ECO:0007669"/>
    <property type="project" value="InterPro"/>
</dbReference>
<dbReference type="InterPro" id="IPR029063">
    <property type="entry name" value="SAM-dependent_MTases_sf"/>
</dbReference>
<dbReference type="PANTHER" id="PTHR13370:SF3">
    <property type="entry name" value="TRNA (GUANINE(10)-N2)-METHYLTRANSFERASE HOMOLOG"/>
    <property type="match status" value="1"/>
</dbReference>
<feature type="compositionally biased region" description="Basic and acidic residues" evidence="4">
    <location>
        <begin position="243"/>
        <end position="253"/>
    </location>
</feature>
<evidence type="ECO:0000256" key="4">
    <source>
        <dbReference type="SAM" id="MobiDB-lite"/>
    </source>
</evidence>
<dbReference type="Pfam" id="PF01555">
    <property type="entry name" value="N6_N4_Mtase"/>
    <property type="match status" value="1"/>
</dbReference>
<comment type="similarity">
    <text evidence="1">Belongs to the N(4)/N(6)-methyltransferase family.</text>
</comment>
<organism evidence="6">
    <name type="scientific">uncultured Caudovirales phage</name>
    <dbReference type="NCBI Taxonomy" id="2100421"/>
    <lineage>
        <taxon>Viruses</taxon>
        <taxon>Duplodnaviria</taxon>
        <taxon>Heunggongvirae</taxon>
        <taxon>Uroviricota</taxon>
        <taxon>Caudoviricetes</taxon>
        <taxon>Peduoviridae</taxon>
        <taxon>Maltschvirus</taxon>
        <taxon>Maltschvirus maltsch</taxon>
    </lineage>
</organism>
<accession>A0A6J5M2L9</accession>
<dbReference type="Gene3D" id="3.40.50.150">
    <property type="entry name" value="Vaccinia Virus protein VP39"/>
    <property type="match status" value="1"/>
</dbReference>
<evidence type="ECO:0000256" key="3">
    <source>
        <dbReference type="ARBA" id="ARBA00022679"/>
    </source>
</evidence>
<keyword evidence="3" id="KW-0808">Transferase</keyword>
<feature type="domain" description="DNA methylase N-4/N-6" evidence="5">
    <location>
        <begin position="27"/>
        <end position="231"/>
    </location>
</feature>
<dbReference type="SUPFAM" id="SSF53335">
    <property type="entry name" value="S-adenosyl-L-methionine-dependent methyltransferases"/>
    <property type="match status" value="1"/>
</dbReference>
<dbReference type="InterPro" id="IPR002052">
    <property type="entry name" value="DNA_methylase_N6_adenine_CS"/>
</dbReference>
<protein>
    <submittedName>
        <fullName evidence="6">COG0863 DNA modification methylase</fullName>
    </submittedName>
</protein>
<gene>
    <name evidence="6" type="ORF">UFOVP399_63</name>
</gene>
<reference evidence="6" key="1">
    <citation type="submission" date="2020-04" db="EMBL/GenBank/DDBJ databases">
        <authorList>
            <person name="Chiriac C."/>
            <person name="Salcher M."/>
            <person name="Ghai R."/>
            <person name="Kavagutti S V."/>
        </authorList>
    </citation>
    <scope>NUCLEOTIDE SEQUENCE</scope>
</reference>
<dbReference type="GO" id="GO:0003677">
    <property type="term" value="F:DNA binding"/>
    <property type="evidence" value="ECO:0007669"/>
    <property type="project" value="InterPro"/>
</dbReference>
<name>A0A6J5M2L9_9CAUD</name>
<dbReference type="GO" id="GO:0032259">
    <property type="term" value="P:methylation"/>
    <property type="evidence" value="ECO:0007669"/>
    <property type="project" value="UniProtKB-KW"/>
</dbReference>
<dbReference type="InterPro" id="IPR002941">
    <property type="entry name" value="DNA_methylase_N4/N6"/>
</dbReference>
<dbReference type="PRINTS" id="PR00508">
    <property type="entry name" value="S21N4MTFRASE"/>
</dbReference>
<sequence length="264" mass="28924">MIRTETIGDATLYLGDCLEILPTLGRVDAVVTDPPYCSGSVSEASRTAAKGQGLRAENIAKLGWFVGDNMGTAGLASLLRSMAVRALDILNPEGSVLVFCDWRMVPNLAPTIESAGLRFQNMVVWDKGMMGLGMGFRAQHEIILHYTAGAPKYHNLGMANVIRTSRVSATEREHQTQKPVDLMEQLLSVVCCYGQTVVDPFMGSGSTGVAAIRRGVKFIGIERDREHFETACKRISEAWRQPRLFEEPKRKPEPAPSLFDGAQP</sequence>
<feature type="region of interest" description="Disordered" evidence="4">
    <location>
        <begin position="243"/>
        <end position="264"/>
    </location>
</feature>